<evidence type="ECO:0000313" key="8">
    <source>
        <dbReference type="EMBL" id="CAG8585731.1"/>
    </source>
</evidence>
<feature type="domain" description="Mon2 C-terminal" evidence="6">
    <location>
        <begin position="1012"/>
        <end position="1279"/>
    </location>
</feature>
<name>A0A9N9C406_9GLOM</name>
<feature type="domain" description="Mon2 C-terminal" evidence="6">
    <location>
        <begin position="1280"/>
        <end position="1613"/>
    </location>
</feature>
<evidence type="ECO:0000256" key="1">
    <source>
        <dbReference type="ARBA" id="ARBA00008144"/>
    </source>
</evidence>
<gene>
    <name evidence="8" type="ORF">AGERDE_LOCUS8354</name>
</gene>
<dbReference type="Pfam" id="PF16213">
    <property type="entry name" value="DCB"/>
    <property type="match status" value="1"/>
</dbReference>
<reference evidence="8" key="1">
    <citation type="submission" date="2021-06" db="EMBL/GenBank/DDBJ databases">
        <authorList>
            <person name="Kallberg Y."/>
            <person name="Tangrot J."/>
            <person name="Rosling A."/>
        </authorList>
    </citation>
    <scope>NUCLEOTIDE SEQUENCE</scope>
    <source>
        <strain evidence="8">MT106</strain>
    </source>
</reference>
<evidence type="ECO:0000256" key="3">
    <source>
        <dbReference type="ARBA" id="ARBA00022927"/>
    </source>
</evidence>
<dbReference type="PANTHER" id="PTHR10663:SF333">
    <property type="entry name" value="PROTEIN MON2 HOMOLOG"/>
    <property type="match status" value="1"/>
</dbReference>
<dbReference type="Pfam" id="PF16206">
    <property type="entry name" value="Mon2_C"/>
    <property type="match status" value="2"/>
</dbReference>
<dbReference type="EMBL" id="CAJVPL010001743">
    <property type="protein sequence ID" value="CAG8585731.1"/>
    <property type="molecule type" value="Genomic_DNA"/>
</dbReference>
<feature type="domain" description="Mon2/Sec7/BIG1-like dimerisation and cyclophilin-binding" evidence="7">
    <location>
        <begin position="3"/>
        <end position="176"/>
    </location>
</feature>
<evidence type="ECO:0000313" key="9">
    <source>
        <dbReference type="Proteomes" id="UP000789831"/>
    </source>
</evidence>
<feature type="compositionally biased region" description="Polar residues" evidence="4">
    <location>
        <begin position="680"/>
        <end position="697"/>
    </location>
</feature>
<evidence type="ECO:0000256" key="4">
    <source>
        <dbReference type="SAM" id="MobiDB-lite"/>
    </source>
</evidence>
<dbReference type="Pfam" id="PF12783">
    <property type="entry name" value="Sec7-like_HUS"/>
    <property type="match status" value="1"/>
</dbReference>
<evidence type="ECO:0000259" key="6">
    <source>
        <dbReference type="Pfam" id="PF16206"/>
    </source>
</evidence>
<dbReference type="InterPro" id="IPR032691">
    <property type="entry name" value="Mon2/Sec7/BIG1-like_HUS"/>
</dbReference>
<keyword evidence="3" id="KW-0653">Protein transport</keyword>
<dbReference type="SUPFAM" id="SSF48371">
    <property type="entry name" value="ARM repeat"/>
    <property type="match status" value="2"/>
</dbReference>
<feature type="compositionally biased region" description="Low complexity" evidence="4">
    <location>
        <begin position="712"/>
        <end position="726"/>
    </location>
</feature>
<comment type="similarity">
    <text evidence="1">Belongs to the MON2 family.</text>
</comment>
<keyword evidence="9" id="KW-1185">Reference proteome</keyword>
<feature type="domain" description="Mon2/Sec7/BIG1-like HUS" evidence="5">
    <location>
        <begin position="205"/>
        <end position="360"/>
    </location>
</feature>
<sequence length="1812" mass="201334">MSGLTNSLNAELLQLSNEARRKHPEIKEAAERSIYILRTLKERPGMDITQELAKNVDFLRPFLLACETRHAKLITISIGSIQKLISHHAIPGSSVRTILKTLNDIISQGVEVQLKILQTLPPLLNNYSTLTGDLLAEGLLVCFRLQDSKIMAVNNTAAATLRQLVINIFDKVEKEDEIIDKDGSVKPTSTVVSVHGHGEIALRPCARDAYCLFQDLCLLTNLEPAMFLRLNALPRTFGLELIESVLTNHLRLFKKHPEFLSVLRERICPLIIKTFSDKHDFPQTMRLMRVVDILIKQFNEILVTECEIFLTMFIKILEPENPLWQRVIAMEIFRGVCSGDGTFLRSLYRWYDRQDNSTNVFRDMINVFGRLAAEKPQVVGVSSVVGQIHYQSLENSDVTGANSMNADAPGLSIVNSIMKIQWWLDKADPPQIPETYIYFLALSCLNYIADGLHNFVMSSLTPIIQKQQNEKSPIEITVQSSPDSTDSSAVVSSNINNNSSVLGTANLQMLETHPDHEEILLVKDMANTAWPGLLAAQSFFLTANLDEELFQSLMRAYQNFTIVCGALQLITPRDAFLTSLCKGAVPPSVIAASLAENKATQGITANSGAGETPGVSLSDRNLSCLKTLLNIAQYLGGVLDDSWYLVLETLQLADFILFHKYARGPPQNSRRIGTHQNASNSAISLPVSTNPPNTSTAIKGKRSAASGGGTTVGSSAQASTSNSSLTSQQSAIDNDLNILSIQIKKIFENSKYLDDAALQSFTKALCRLNTQTNGISLEGDTSAGADSEKIEKGFKTTPLTALRGNKSDEKSFAIEKLRIVALLNMHRLVTHESSSLIWDLIVLHLLATANSISVPQSIRKQACESLDEIIISSMNHASSNQNESNERIQLQLLVSLNQLVNNPERLSTSIGNKGQYVEVRKMGLETLNKLLQTSGHSFTNGWNMIFEMIRSVVVLSSFGDSEEEEGGVGVTGDNSSVENVSVVDLPSSFGVSNTKSTGLVRVAFPCLQLICTDFLVLLSPECLRQCIDTLGAFGLQMDDLNISLTAVGLLWNVSDFIQTKRAELENNSQPSDHEDTPNIDEEVDQMIESTLTSRTTNALWLLLLLQLSKICSDPRPEVRNGANQTLFRTIDMNGAVLGINTWNTCIWKVLFPLLDSVNLVSSKALKAMQQQHGTEIEKINLQQESRGFMVHHSRNTVDKQWDETKVLVLNGVSGIFKNFLAILVNLENFPQAWDLLLSHLQGSCLNSSHEVAIASIKAMHTIIQFPNDSDQRLREKISPLWQTAWVIWEKIGLGIITDLDNIHFPDNAGNVSRFTQDTLTAYIATFIDLYKFINTNFKIDEIKRLSKVVHGVLVYSKSPSYRPDQDYLTPLQELVLDLVSKIDLNVKGAPAAILNDLADYITLAFRNLDDSSQQVNYERAELLAQPPPLPPKSERSSSASKSFSTVTFIAFSKTAMRIAVDLFRKFVNDQGVYSEGVFAKIIAAYGMPMKLKYNCPQIATKHAEDTDLWKIATKAFLEVVKIGLVSMESFGEEIPKESFVNVWRQLIDVLHGSLLANSQPPSSLKIEQQDSDEAFDMKFLFNLESEVLIHMGHPRVPVELTRQLVKIIEKGSQLYSMDVQRQTNHYLNGNLDKPLPPIINGSEGQPLQTITKVEGTTAKIVPVPRERFAYACLTCLFNFCSDVNTDHHEARQRIAEIAAPVLLERCASVMRNFTADQPLLGKFPLSRVRNDEILLILQQLIKLRFRRNILHVDDVDDGMQTSPLRDQVLSGPIAHLFYLYPVLCDAISSANELISVLLRECLKKAGEELGVC</sequence>
<keyword evidence="2" id="KW-0813">Transport</keyword>
<proteinExistence type="inferred from homology"/>
<dbReference type="InterPro" id="IPR032817">
    <property type="entry name" value="Mon2_C"/>
</dbReference>
<evidence type="ECO:0000256" key="2">
    <source>
        <dbReference type="ARBA" id="ARBA00022448"/>
    </source>
</evidence>
<dbReference type="Proteomes" id="UP000789831">
    <property type="component" value="Unassembled WGS sequence"/>
</dbReference>
<dbReference type="PANTHER" id="PTHR10663">
    <property type="entry name" value="GUANYL-NUCLEOTIDE EXCHANGE FACTOR"/>
    <property type="match status" value="1"/>
</dbReference>
<organism evidence="8 9">
    <name type="scientific">Ambispora gerdemannii</name>
    <dbReference type="NCBI Taxonomy" id="144530"/>
    <lineage>
        <taxon>Eukaryota</taxon>
        <taxon>Fungi</taxon>
        <taxon>Fungi incertae sedis</taxon>
        <taxon>Mucoromycota</taxon>
        <taxon>Glomeromycotina</taxon>
        <taxon>Glomeromycetes</taxon>
        <taxon>Archaeosporales</taxon>
        <taxon>Ambisporaceae</taxon>
        <taxon>Ambispora</taxon>
    </lineage>
</organism>
<dbReference type="OrthoDB" id="294853at2759"/>
<evidence type="ECO:0000259" key="5">
    <source>
        <dbReference type="Pfam" id="PF12783"/>
    </source>
</evidence>
<feature type="region of interest" description="Disordered" evidence="4">
    <location>
        <begin position="680"/>
        <end position="726"/>
    </location>
</feature>
<accession>A0A9N9C406</accession>
<evidence type="ECO:0000259" key="7">
    <source>
        <dbReference type="Pfam" id="PF16213"/>
    </source>
</evidence>
<dbReference type="GO" id="GO:0015031">
    <property type="term" value="P:protein transport"/>
    <property type="evidence" value="ECO:0007669"/>
    <property type="project" value="UniProtKB-KW"/>
</dbReference>
<dbReference type="InterPro" id="IPR016024">
    <property type="entry name" value="ARM-type_fold"/>
</dbReference>
<dbReference type="InterPro" id="IPR032629">
    <property type="entry name" value="DCB_dom"/>
</dbReference>
<dbReference type="GO" id="GO:0005794">
    <property type="term" value="C:Golgi apparatus"/>
    <property type="evidence" value="ECO:0007669"/>
    <property type="project" value="UniProtKB-ARBA"/>
</dbReference>
<protein>
    <submittedName>
        <fullName evidence="8">12206_t:CDS:1</fullName>
    </submittedName>
</protein>
<comment type="caution">
    <text evidence="8">The sequence shown here is derived from an EMBL/GenBank/DDBJ whole genome shotgun (WGS) entry which is preliminary data.</text>
</comment>